<dbReference type="InterPro" id="IPR007507">
    <property type="entry name" value="Glycos_transf_N"/>
</dbReference>
<comment type="function">
    <text evidence="1 10">Involved in lipopolysaccharide (LPS) biosynthesis. Catalyzes the transfer of 3-deoxy-D-manno-octulosonate (Kdo) residue(s) from CMP-Kdo to lipid IV(A), the tetraacyldisaccharide-1,4'-bisphosphate precursor of lipid A.</text>
</comment>
<dbReference type="SUPFAM" id="SSF53756">
    <property type="entry name" value="UDP-Glycosyltransferase/glycogen phosphorylase"/>
    <property type="match status" value="1"/>
</dbReference>
<dbReference type="EC" id="2.4.99.12" evidence="3 10"/>
<comment type="similarity">
    <text evidence="10">Belongs to the glycosyltransferase group 1 family.</text>
</comment>
<gene>
    <name evidence="12" type="primary">waaA_2</name>
    <name evidence="12" type="ORF">PSA7680_03020</name>
</gene>
<dbReference type="EMBL" id="FWFQ01000025">
    <property type="protein sequence ID" value="SLN57595.1"/>
    <property type="molecule type" value="Genomic_DNA"/>
</dbReference>
<evidence type="ECO:0000256" key="5">
    <source>
        <dbReference type="ARBA" id="ARBA00022679"/>
    </source>
</evidence>
<dbReference type="PANTHER" id="PTHR42755:SF1">
    <property type="entry name" value="3-DEOXY-D-MANNO-OCTULOSONIC ACID TRANSFERASE, MITOCHONDRIAL-RELATED"/>
    <property type="match status" value="1"/>
</dbReference>
<keyword evidence="10" id="KW-1133">Transmembrane helix</keyword>
<dbReference type="Gene3D" id="3.40.50.11720">
    <property type="entry name" value="3-Deoxy-D-manno-octulosonic-acid transferase, N-terminal domain"/>
    <property type="match status" value="1"/>
</dbReference>
<evidence type="ECO:0000256" key="6">
    <source>
        <dbReference type="ARBA" id="ARBA00031445"/>
    </source>
</evidence>
<dbReference type="UniPathway" id="UPA00958"/>
<keyword evidence="10" id="KW-0448">Lipopolysaccharide biosynthesis</keyword>
<dbReference type="Proteomes" id="UP000193409">
    <property type="component" value="Unassembled WGS sequence"/>
</dbReference>
<comment type="subcellular location">
    <subcellularLocation>
        <location evidence="10">Cell membrane</location>
    </subcellularLocation>
</comment>
<dbReference type="PANTHER" id="PTHR42755">
    <property type="entry name" value="3-DEOXY-MANNO-OCTULOSONATE CYTIDYLYLTRANSFERASE"/>
    <property type="match status" value="1"/>
</dbReference>
<feature type="site" description="Transition state stabilizer" evidence="9">
    <location>
        <position position="167"/>
    </location>
</feature>
<organism evidence="12 13">
    <name type="scientific">Pseudoruegeria aquimaris</name>
    <dbReference type="NCBI Taxonomy" id="393663"/>
    <lineage>
        <taxon>Bacteria</taxon>
        <taxon>Pseudomonadati</taxon>
        <taxon>Pseudomonadota</taxon>
        <taxon>Alphaproteobacteria</taxon>
        <taxon>Rhodobacterales</taxon>
        <taxon>Roseobacteraceae</taxon>
        <taxon>Pseudoruegeria</taxon>
    </lineage>
</organism>
<evidence type="ECO:0000313" key="12">
    <source>
        <dbReference type="EMBL" id="SLN57595.1"/>
    </source>
</evidence>
<dbReference type="GO" id="GO:0043842">
    <property type="term" value="F:Kdo transferase activity"/>
    <property type="evidence" value="ECO:0007669"/>
    <property type="project" value="UniProtKB-EC"/>
</dbReference>
<evidence type="ECO:0000256" key="9">
    <source>
        <dbReference type="PIRSR" id="PIRSR639901-2"/>
    </source>
</evidence>
<evidence type="ECO:0000256" key="3">
    <source>
        <dbReference type="ARBA" id="ARBA00012621"/>
    </source>
</evidence>
<evidence type="ECO:0000313" key="13">
    <source>
        <dbReference type="Proteomes" id="UP000193409"/>
    </source>
</evidence>
<feature type="site" description="Transition state stabilizer" evidence="9">
    <location>
        <position position="246"/>
    </location>
</feature>
<keyword evidence="10" id="KW-1003">Cell membrane</keyword>
<dbReference type="InterPro" id="IPR038107">
    <property type="entry name" value="Glycos_transf_N_sf"/>
</dbReference>
<dbReference type="AlphaFoldDB" id="A0A1Y5T7G1"/>
<reference evidence="12 13" key="1">
    <citation type="submission" date="2017-03" db="EMBL/GenBank/DDBJ databases">
        <authorList>
            <person name="Afonso C.L."/>
            <person name="Miller P.J."/>
            <person name="Scott M.A."/>
            <person name="Spackman E."/>
            <person name="Goraichik I."/>
            <person name="Dimitrov K.M."/>
            <person name="Suarez D.L."/>
            <person name="Swayne D.E."/>
        </authorList>
    </citation>
    <scope>NUCLEOTIDE SEQUENCE [LARGE SCALE GENOMIC DNA]</scope>
    <source>
        <strain evidence="12 13">CECT 7680</strain>
    </source>
</reference>
<dbReference type="GO" id="GO:0009245">
    <property type="term" value="P:lipid A biosynthetic process"/>
    <property type="evidence" value="ECO:0007669"/>
    <property type="project" value="TreeGrafter"/>
</dbReference>
<dbReference type="RefSeq" id="WP_085869550.1">
    <property type="nucleotide sequence ID" value="NZ_FWFQ01000025.1"/>
</dbReference>
<dbReference type="Gene3D" id="3.40.50.2000">
    <property type="entry name" value="Glycogen Phosphorylase B"/>
    <property type="match status" value="1"/>
</dbReference>
<keyword evidence="5 10" id="KW-0808">Transferase</keyword>
<evidence type="ECO:0000256" key="4">
    <source>
        <dbReference type="ARBA" id="ARBA00019077"/>
    </source>
</evidence>
<feature type="domain" description="3-deoxy-D-manno-octulosonic-acid transferase N-terminal" evidence="11">
    <location>
        <begin position="69"/>
        <end position="249"/>
    </location>
</feature>
<keyword evidence="10" id="KW-0812">Transmembrane</keyword>
<evidence type="ECO:0000256" key="10">
    <source>
        <dbReference type="RuleBase" id="RU365103"/>
    </source>
</evidence>
<comment type="catalytic activity">
    <reaction evidence="7 10">
        <text>lipid IVA (E. coli) + CMP-3-deoxy-beta-D-manno-octulosonate = alpha-Kdo-(2-&gt;6)-lipid IVA (E. coli) + CMP + H(+)</text>
        <dbReference type="Rhea" id="RHEA:28066"/>
        <dbReference type="ChEBI" id="CHEBI:15378"/>
        <dbReference type="ChEBI" id="CHEBI:58603"/>
        <dbReference type="ChEBI" id="CHEBI:60364"/>
        <dbReference type="ChEBI" id="CHEBI:60377"/>
        <dbReference type="ChEBI" id="CHEBI:85987"/>
        <dbReference type="EC" id="2.4.99.12"/>
    </reaction>
</comment>
<proteinExistence type="inferred from homology"/>
<feature type="active site" description="Proton acceptor" evidence="8">
    <location>
        <position position="94"/>
    </location>
</feature>
<evidence type="ECO:0000256" key="1">
    <source>
        <dbReference type="ARBA" id="ARBA00003394"/>
    </source>
</evidence>
<keyword evidence="10" id="KW-0472">Membrane</keyword>
<keyword evidence="12" id="KW-0328">Glycosyltransferase</keyword>
<name>A0A1Y5T7G1_9RHOB</name>
<protein>
    <recommendedName>
        <fullName evidence="4 10">3-deoxy-D-manno-octulosonic acid transferase</fullName>
        <shortName evidence="10">Kdo transferase</shortName>
        <ecNumber evidence="3 10">2.4.99.12</ecNumber>
    </recommendedName>
    <alternativeName>
        <fullName evidence="6 10">Lipid IV(A) 3-deoxy-D-manno-octulosonic acid transferase</fullName>
    </alternativeName>
</protein>
<evidence type="ECO:0000256" key="8">
    <source>
        <dbReference type="PIRSR" id="PIRSR639901-1"/>
    </source>
</evidence>
<sequence>MLERRSGAGAAHLGDGGMYIDPANRYTKSERWRLRGTYLLYQVLIHLFLPVFLIVLLLRTRKEPLYGTRWWNRFGFLGPRTRGRVFVFAASLGETRAATPVIHALLARGEDILLTHSSAAGLAEARRAFPEEIATGRIVSGYVPFDLFWALALFYSWHRPRLGLVVEAELWPAMLMQAWWAKIPMFQINGNYTERGFHRDSSRFGGVRLLFWRLYQGILTKSRERADRYLAAGMPAESVQLVGELKFDQRQKEDQIAAAASLLAAHPTGGPVFGIASSIEGEEEALFRVVEALRAKVSPPPRIVWVPRSPQRFAAVCDALNARGIQAAPRSTLLGAAFEPEAGFDWPEVLVGDSIGEMDFYYSLCDLVFVGATLHPMGGHNIIEPLALNKPVVTGPSIHGILYPALEAIEAGAMRKYENEKDLTEDLVSLFRNVENLQAFTAKTGGFHAQHRGAAARTVAVLAPWLEGKDG</sequence>
<dbReference type="GO" id="GO:0009244">
    <property type="term" value="P:lipopolysaccharide core region biosynthetic process"/>
    <property type="evidence" value="ECO:0007669"/>
    <property type="project" value="UniProtKB-UniRule"/>
</dbReference>
<dbReference type="InterPro" id="IPR039901">
    <property type="entry name" value="Kdotransferase"/>
</dbReference>
<feature type="transmembrane region" description="Helical" evidence="10">
    <location>
        <begin position="38"/>
        <end position="58"/>
    </location>
</feature>
<accession>A0A1Y5T7G1</accession>
<evidence type="ECO:0000256" key="7">
    <source>
        <dbReference type="ARBA" id="ARBA00049183"/>
    </source>
</evidence>
<comment type="pathway">
    <text evidence="2 10">Bacterial outer membrane biogenesis; LPS core biosynthesis.</text>
</comment>
<dbReference type="Pfam" id="PF04413">
    <property type="entry name" value="Glycos_transf_N"/>
    <property type="match status" value="1"/>
</dbReference>
<evidence type="ECO:0000256" key="2">
    <source>
        <dbReference type="ARBA" id="ARBA00004713"/>
    </source>
</evidence>
<dbReference type="GO" id="GO:0005886">
    <property type="term" value="C:plasma membrane"/>
    <property type="evidence" value="ECO:0007669"/>
    <property type="project" value="UniProtKB-SubCell"/>
</dbReference>
<evidence type="ECO:0000259" key="11">
    <source>
        <dbReference type="Pfam" id="PF04413"/>
    </source>
</evidence>
<dbReference type="OrthoDB" id="9789797at2"/>
<keyword evidence="13" id="KW-1185">Reference proteome</keyword>